<comment type="caution">
    <text evidence="1">The sequence shown here is derived from an EMBL/GenBank/DDBJ whole genome shotgun (WGS) entry which is preliminary data.</text>
</comment>
<accession>A0A9P7ETJ3</accession>
<organism evidence="1 2">
    <name type="scientific">Suillus discolor</name>
    <dbReference type="NCBI Taxonomy" id="1912936"/>
    <lineage>
        <taxon>Eukaryota</taxon>
        <taxon>Fungi</taxon>
        <taxon>Dikarya</taxon>
        <taxon>Basidiomycota</taxon>
        <taxon>Agaricomycotina</taxon>
        <taxon>Agaricomycetes</taxon>
        <taxon>Agaricomycetidae</taxon>
        <taxon>Boletales</taxon>
        <taxon>Suillineae</taxon>
        <taxon>Suillaceae</taxon>
        <taxon>Suillus</taxon>
    </lineage>
</organism>
<dbReference type="RefSeq" id="XP_041285279.1">
    <property type="nucleotide sequence ID" value="XM_041442606.1"/>
</dbReference>
<evidence type="ECO:0000313" key="1">
    <source>
        <dbReference type="EMBL" id="KAG2087624.1"/>
    </source>
</evidence>
<proteinExistence type="predicted"/>
<keyword evidence="2" id="KW-1185">Reference proteome</keyword>
<dbReference type="OrthoDB" id="2687259at2759"/>
<dbReference type="AlphaFoldDB" id="A0A9P7ETJ3"/>
<dbReference type="Proteomes" id="UP000823399">
    <property type="component" value="Unassembled WGS sequence"/>
</dbReference>
<reference evidence="1" key="1">
    <citation type="journal article" date="2020" name="New Phytol.">
        <title>Comparative genomics reveals dynamic genome evolution in host specialist ectomycorrhizal fungi.</title>
        <authorList>
            <person name="Lofgren L.A."/>
            <person name="Nguyen N.H."/>
            <person name="Vilgalys R."/>
            <person name="Ruytinx J."/>
            <person name="Liao H.L."/>
            <person name="Branco S."/>
            <person name="Kuo A."/>
            <person name="LaButti K."/>
            <person name="Lipzen A."/>
            <person name="Andreopoulos W."/>
            <person name="Pangilinan J."/>
            <person name="Riley R."/>
            <person name="Hundley H."/>
            <person name="Na H."/>
            <person name="Barry K."/>
            <person name="Grigoriev I.V."/>
            <person name="Stajich J.E."/>
            <person name="Kennedy P.G."/>
        </authorList>
    </citation>
    <scope>NUCLEOTIDE SEQUENCE</scope>
    <source>
        <strain evidence="1">FC423</strain>
    </source>
</reference>
<gene>
    <name evidence="1" type="ORF">F5147DRAFT_781269</name>
</gene>
<evidence type="ECO:0000313" key="2">
    <source>
        <dbReference type="Proteomes" id="UP000823399"/>
    </source>
</evidence>
<dbReference type="EMBL" id="JABBWM010000130">
    <property type="protein sequence ID" value="KAG2087624.1"/>
    <property type="molecule type" value="Genomic_DNA"/>
</dbReference>
<dbReference type="GeneID" id="64704865"/>
<sequence length="343" mass="39626">MDQVTSTVGQQFRNFKATVCSAYNTQELCQEAEARARCNVKRTAKRAVGQQGKQMEPKHTQHNEVFNFQTYKFHALGDYISTICLYGTSDLYSSEPGKLKHHSPKARYSRTDCKSFVKQLTRIECRQAHIRHIGDKIVHRPHVEIAEMAGSPDVHHHIGMTQKYPIHIGTYLRSHESDPAIKVSPIILTPRTPSNSPVQNFLPKLKQHLLQRIHKLTDISSEDTKTIIIKDYHLYHHNIARFNYTMYDVHRAQDIVNPCTSHCNVMVLSSDNDMGLEGHRFIYGKVLGVYHVNVIYVGVGMIDFIPLRVEFLWVHWYEPMEQVSSWDTSTLDRLRFPPMDDES</sequence>
<name>A0A9P7ETJ3_9AGAM</name>
<protein>
    <submittedName>
        <fullName evidence="1">Uncharacterized protein</fullName>
    </submittedName>
</protein>